<reference evidence="2" key="1">
    <citation type="journal article" date="2011" name="Nat. Biotechnol.">
        <title>The genomic sequence of the Chinese hamster ovary (CHO)-K1 cell line.</title>
        <authorList>
            <person name="Xu X."/>
            <person name="Nagarajan H."/>
            <person name="Lewis N.E."/>
            <person name="Pan S."/>
            <person name="Cai Z."/>
            <person name="Liu X."/>
            <person name="Chen W."/>
            <person name="Xie M."/>
            <person name="Wang W."/>
            <person name="Hammond S."/>
            <person name="Andersen M.R."/>
            <person name="Neff N."/>
            <person name="Passarelli B."/>
            <person name="Koh W."/>
            <person name="Fan H.C."/>
            <person name="Wang J."/>
            <person name="Gui Y."/>
            <person name="Lee K.H."/>
            <person name="Betenbaugh M.J."/>
            <person name="Quake S.R."/>
            <person name="Famili I."/>
            <person name="Palsson B.O."/>
            <person name="Wang J."/>
        </authorList>
    </citation>
    <scope>NUCLEOTIDE SEQUENCE [LARGE SCALE GENOMIC DNA]</scope>
    <source>
        <strain evidence="2">CHO K1 cell line</strain>
    </source>
</reference>
<name>G3IGD8_CRIGR</name>
<sequence length="53" mass="6011">MRAQCVISYGQIQMTVEDGAFHHVVLATPLDKIFLKHLTMPTVSHWCLELTSL</sequence>
<dbReference type="EMBL" id="JH002548">
    <property type="protein sequence ID" value="EGW09456.1"/>
    <property type="molecule type" value="Genomic_DNA"/>
</dbReference>
<organism evidence="1 2">
    <name type="scientific">Cricetulus griseus</name>
    <name type="common">Chinese hamster</name>
    <name type="synonym">Cricetulus barabensis griseus</name>
    <dbReference type="NCBI Taxonomy" id="10029"/>
    <lineage>
        <taxon>Eukaryota</taxon>
        <taxon>Metazoa</taxon>
        <taxon>Chordata</taxon>
        <taxon>Craniata</taxon>
        <taxon>Vertebrata</taxon>
        <taxon>Euteleostomi</taxon>
        <taxon>Mammalia</taxon>
        <taxon>Eutheria</taxon>
        <taxon>Euarchontoglires</taxon>
        <taxon>Glires</taxon>
        <taxon>Rodentia</taxon>
        <taxon>Myomorpha</taxon>
        <taxon>Muroidea</taxon>
        <taxon>Cricetidae</taxon>
        <taxon>Cricetinae</taxon>
        <taxon>Cricetulus</taxon>
    </lineage>
</organism>
<dbReference type="Proteomes" id="UP000001075">
    <property type="component" value="Unassembled WGS sequence"/>
</dbReference>
<accession>G3IGD8</accession>
<proteinExistence type="predicted"/>
<dbReference type="AlphaFoldDB" id="G3IGD8"/>
<evidence type="ECO:0000313" key="1">
    <source>
        <dbReference type="EMBL" id="EGW09456.1"/>
    </source>
</evidence>
<evidence type="ECO:0000313" key="2">
    <source>
        <dbReference type="Proteomes" id="UP000001075"/>
    </source>
</evidence>
<protein>
    <submittedName>
        <fullName evidence="1">Uncharacterized protein</fullName>
    </submittedName>
</protein>
<dbReference type="InParanoid" id="G3IGD8"/>
<gene>
    <name evidence="1" type="ORF">I79_022822</name>
</gene>